<dbReference type="AlphaFoldDB" id="A0A8D9ACX8"/>
<proteinExistence type="predicted"/>
<evidence type="ECO:0000313" key="2">
    <source>
        <dbReference type="EMBL" id="CAG6762976.1"/>
    </source>
</evidence>
<accession>A0A8D9ACX8</accession>
<organism evidence="2">
    <name type="scientific">Cacopsylla melanoneura</name>
    <dbReference type="NCBI Taxonomy" id="428564"/>
    <lineage>
        <taxon>Eukaryota</taxon>
        <taxon>Metazoa</taxon>
        <taxon>Ecdysozoa</taxon>
        <taxon>Arthropoda</taxon>
        <taxon>Hexapoda</taxon>
        <taxon>Insecta</taxon>
        <taxon>Pterygota</taxon>
        <taxon>Neoptera</taxon>
        <taxon>Paraneoptera</taxon>
        <taxon>Hemiptera</taxon>
        <taxon>Sternorrhyncha</taxon>
        <taxon>Psylloidea</taxon>
        <taxon>Psyllidae</taxon>
        <taxon>Psyllinae</taxon>
        <taxon>Cacopsylla</taxon>
    </lineage>
</organism>
<dbReference type="EMBL" id="HBUF01562408">
    <property type="protein sequence ID" value="CAG6762976.1"/>
    <property type="molecule type" value="Transcribed_RNA"/>
</dbReference>
<evidence type="ECO:0000256" key="1">
    <source>
        <dbReference type="SAM" id="Phobius"/>
    </source>
</evidence>
<name>A0A8D9ACX8_9HEMI</name>
<keyword evidence="1" id="KW-0472">Membrane</keyword>
<sequence>MLLSIFVHLVFRNIPARIYRPVSFLGVLRRFYVFYLFYVFHINLYILFMRKKSGISLLALPTVLKGLFQSYISTINKVHSYEIEIFFIPTLSTPSLFFKKMCKEPKPNVREKEKYRL</sequence>
<protein>
    <submittedName>
        <fullName evidence="2">Uncharacterized protein</fullName>
    </submittedName>
</protein>
<feature type="transmembrane region" description="Helical" evidence="1">
    <location>
        <begin position="32"/>
        <end position="48"/>
    </location>
</feature>
<keyword evidence="1" id="KW-0812">Transmembrane</keyword>
<reference evidence="2" key="1">
    <citation type="submission" date="2021-05" db="EMBL/GenBank/DDBJ databases">
        <authorList>
            <person name="Alioto T."/>
            <person name="Alioto T."/>
            <person name="Gomez Garrido J."/>
        </authorList>
    </citation>
    <scope>NUCLEOTIDE SEQUENCE</scope>
</reference>
<keyword evidence="1" id="KW-1133">Transmembrane helix</keyword>